<gene>
    <name evidence="2" type="ORF">M2A_1787</name>
</gene>
<dbReference type="PANTHER" id="PTHR36512:SF3">
    <property type="entry name" value="BLR5678 PROTEIN"/>
    <property type="match status" value="1"/>
</dbReference>
<evidence type="ECO:0000313" key="2">
    <source>
        <dbReference type="EMBL" id="GAK45288.1"/>
    </source>
</evidence>
<comment type="caution">
    <text evidence="2">The sequence shown here is derived from an EMBL/GenBank/DDBJ whole genome shotgun (WGS) entry which is preliminary data.</text>
</comment>
<evidence type="ECO:0000313" key="3">
    <source>
        <dbReference type="Proteomes" id="UP000028702"/>
    </source>
</evidence>
<name>A0A081BB70_9HYPH</name>
<dbReference type="Proteomes" id="UP000028702">
    <property type="component" value="Unassembled WGS sequence"/>
</dbReference>
<sequence>MPDLNKADEGRRFVKPGPRNLITDIKGLAVGQAEDARVRTGVTVILPEGRVTAGVSVMGGGPGTRETDALDADRLVEEVDAIVLSGGSSYGLDAAGGAANWLGARGRGFQMGASPKVSPVVPAAILFDLANGGDKDWGEEPPYHALGRAACQNAEENAAKGRGQAFALGAAGAGLGALVGTARGGIGSVSAVTPDGLQVGALIAVNAFGSAFIPGTQQFWAAPFELEGEFGGRGWPGDMASLSALHPFAGTKAAGAVPPAPGSNTTIGVIATNARLTQAECKRVALMGQDGMARALRPIHTPVDGDTLFVLATGEHELPAGMRPLALAALGSIAADCVARAIARGVYEAGK</sequence>
<dbReference type="CDD" id="cd02252">
    <property type="entry name" value="nylC_like"/>
    <property type="match status" value="1"/>
</dbReference>
<evidence type="ECO:0000256" key="1">
    <source>
        <dbReference type="ARBA" id="ARBA00007068"/>
    </source>
</evidence>
<dbReference type="PANTHER" id="PTHR36512">
    <property type="entry name" value="D-AMINOPEPTIDASE"/>
    <property type="match status" value="1"/>
</dbReference>
<reference evidence="2 3" key="1">
    <citation type="submission" date="2014-07" db="EMBL/GenBank/DDBJ databases">
        <title>Tepidicaulis marinum gen. nov., sp. nov., a novel marine bacterium denitrifying nitrate to nitrous oxide strictly under microaerobic conditions.</title>
        <authorList>
            <person name="Takeuchi M."/>
            <person name="Yamagishi T."/>
            <person name="Kamagata Y."/>
            <person name="Oshima K."/>
            <person name="Hattori M."/>
            <person name="Katayama T."/>
            <person name="Hanada S."/>
            <person name="Tamaki H."/>
            <person name="Marumo K."/>
            <person name="Maeda H."/>
            <person name="Nedachi M."/>
            <person name="Iwasaki W."/>
            <person name="Suwa Y."/>
            <person name="Sakata S."/>
        </authorList>
    </citation>
    <scope>NUCLEOTIDE SEQUENCE [LARGE SCALE GENOMIC DNA]</scope>
    <source>
        <strain evidence="2 3">MA2</strain>
    </source>
</reference>
<proteinExistence type="inferred from homology"/>
<dbReference type="SUPFAM" id="SSF56266">
    <property type="entry name" value="DmpA/ArgJ-like"/>
    <property type="match status" value="1"/>
</dbReference>
<dbReference type="RefSeq" id="WP_045446269.1">
    <property type="nucleotide sequence ID" value="NZ_BBIO01000008.1"/>
</dbReference>
<dbReference type="Gene3D" id="3.60.70.12">
    <property type="entry name" value="L-amino peptidase D-ALA esterase/amidase"/>
    <property type="match status" value="1"/>
</dbReference>
<dbReference type="EMBL" id="BBIO01000008">
    <property type="protein sequence ID" value="GAK45288.1"/>
    <property type="molecule type" value="Genomic_DNA"/>
</dbReference>
<dbReference type="Pfam" id="PF03576">
    <property type="entry name" value="Peptidase_S58"/>
    <property type="match status" value="1"/>
</dbReference>
<dbReference type="GO" id="GO:0004177">
    <property type="term" value="F:aminopeptidase activity"/>
    <property type="evidence" value="ECO:0007669"/>
    <property type="project" value="TreeGrafter"/>
</dbReference>
<dbReference type="eggNOG" id="COG3191">
    <property type="taxonomic scope" value="Bacteria"/>
</dbReference>
<organism evidence="2 3">
    <name type="scientific">Tepidicaulis marinus</name>
    <dbReference type="NCBI Taxonomy" id="1333998"/>
    <lineage>
        <taxon>Bacteria</taxon>
        <taxon>Pseudomonadati</taxon>
        <taxon>Pseudomonadota</taxon>
        <taxon>Alphaproteobacteria</taxon>
        <taxon>Hyphomicrobiales</taxon>
        <taxon>Parvibaculaceae</taxon>
        <taxon>Tepidicaulis</taxon>
    </lineage>
</organism>
<dbReference type="AlphaFoldDB" id="A0A081BB70"/>
<dbReference type="InterPro" id="IPR016117">
    <property type="entry name" value="ArgJ-like_dom_sf"/>
</dbReference>
<accession>A0A081BB70</accession>
<keyword evidence="3" id="KW-1185">Reference proteome</keyword>
<protein>
    <submittedName>
        <fullName evidence="2">Peptidase S58 DmpA</fullName>
    </submittedName>
</protein>
<dbReference type="InterPro" id="IPR005321">
    <property type="entry name" value="Peptidase_S58_DmpA"/>
</dbReference>
<dbReference type="STRING" id="1333998.M2A_1787"/>
<comment type="similarity">
    <text evidence="1">Belongs to the peptidase S58 family.</text>
</comment>